<name>A0ABR9ZM56_9FIRM</name>
<organism evidence="1 2">
    <name type="scientific">Fusibacter ferrireducens</name>
    <dbReference type="NCBI Taxonomy" id="2785058"/>
    <lineage>
        <taxon>Bacteria</taxon>
        <taxon>Bacillati</taxon>
        <taxon>Bacillota</taxon>
        <taxon>Clostridia</taxon>
        <taxon>Eubacteriales</taxon>
        <taxon>Eubacteriales Family XII. Incertae Sedis</taxon>
        <taxon>Fusibacter</taxon>
    </lineage>
</organism>
<evidence type="ECO:0000313" key="1">
    <source>
        <dbReference type="EMBL" id="MBF4691532.1"/>
    </source>
</evidence>
<gene>
    <name evidence="1" type="ORF">ISU02_00300</name>
</gene>
<evidence type="ECO:0000313" key="2">
    <source>
        <dbReference type="Proteomes" id="UP000614200"/>
    </source>
</evidence>
<evidence type="ECO:0008006" key="3">
    <source>
        <dbReference type="Google" id="ProtNLM"/>
    </source>
</evidence>
<proteinExistence type="predicted"/>
<protein>
    <recommendedName>
        <fullName evidence="3">SAM-dependent methyltransferase</fullName>
    </recommendedName>
</protein>
<dbReference type="InterPro" id="IPR029063">
    <property type="entry name" value="SAM-dependent_MTases_sf"/>
</dbReference>
<dbReference type="EMBL" id="JADKNH010000001">
    <property type="protein sequence ID" value="MBF4691532.1"/>
    <property type="molecule type" value="Genomic_DNA"/>
</dbReference>
<keyword evidence="2" id="KW-1185">Reference proteome</keyword>
<dbReference type="RefSeq" id="WP_194699782.1">
    <property type="nucleotide sequence ID" value="NZ_JADKNH010000001.1"/>
</dbReference>
<accession>A0ABR9ZM56</accession>
<comment type="caution">
    <text evidence="1">The sequence shown here is derived from an EMBL/GenBank/DDBJ whole genome shotgun (WGS) entry which is preliminary data.</text>
</comment>
<sequence>MEKILQINKNYWNTNSDEWFGVTALPQYGVQFVTENELNLFGDVAGKRMLELGCGSLE</sequence>
<dbReference type="SUPFAM" id="SSF53335">
    <property type="entry name" value="S-adenosyl-L-methionine-dependent methyltransferases"/>
    <property type="match status" value="1"/>
</dbReference>
<reference evidence="1 2" key="1">
    <citation type="submission" date="2020-11" db="EMBL/GenBank/DDBJ databases">
        <title>Fusibacter basophilias sp. nov.</title>
        <authorList>
            <person name="Qiu D."/>
        </authorList>
    </citation>
    <scope>NUCLEOTIDE SEQUENCE [LARGE SCALE GENOMIC DNA]</scope>
    <source>
        <strain evidence="1 2">Q10-2</strain>
    </source>
</reference>
<dbReference type="Proteomes" id="UP000614200">
    <property type="component" value="Unassembled WGS sequence"/>
</dbReference>